<comment type="function">
    <text evidence="14">Essential regulatory subunit of the mitochondrial calcium uniporter complex (uniplex), a complex that mediates calcium uptake into mitochondria.</text>
</comment>
<comment type="subcellular location">
    <subcellularLocation>
        <location evidence="1 14">Mitochondrion inner membrane</location>
        <topology evidence="1 14">Single-pass membrane protein</topology>
    </subcellularLocation>
</comment>
<evidence type="ECO:0000256" key="8">
    <source>
        <dbReference type="ARBA" id="ARBA00022837"/>
    </source>
</evidence>
<keyword evidence="12 14" id="KW-0496">Mitochondrion</keyword>
<evidence type="ECO:0000256" key="1">
    <source>
        <dbReference type="ARBA" id="ARBA00004434"/>
    </source>
</evidence>
<gene>
    <name evidence="15" type="ORF">ACAOBT_LOCUS2120</name>
</gene>
<evidence type="ECO:0000256" key="13">
    <source>
        <dbReference type="ARBA" id="ARBA00023136"/>
    </source>
</evidence>
<dbReference type="PANTHER" id="PTHR33904">
    <property type="entry name" value="ESSENTIAL MCU REGULATOR, MITOCHONDRIAL"/>
    <property type="match status" value="1"/>
</dbReference>
<keyword evidence="8 14" id="KW-0106">Calcium</keyword>
<evidence type="ECO:0000256" key="7">
    <source>
        <dbReference type="ARBA" id="ARBA00022792"/>
    </source>
</evidence>
<dbReference type="GO" id="GO:0036444">
    <property type="term" value="P:calcium import into the mitochondrion"/>
    <property type="evidence" value="ECO:0007669"/>
    <property type="project" value="UniProtKB-UniRule"/>
</dbReference>
<evidence type="ECO:0000256" key="9">
    <source>
        <dbReference type="ARBA" id="ARBA00022946"/>
    </source>
</evidence>
<evidence type="ECO:0000313" key="16">
    <source>
        <dbReference type="Proteomes" id="UP001152888"/>
    </source>
</evidence>
<evidence type="ECO:0000256" key="6">
    <source>
        <dbReference type="ARBA" id="ARBA00022692"/>
    </source>
</evidence>
<dbReference type="InterPro" id="IPR018782">
    <property type="entry name" value="MCU_reg"/>
</dbReference>
<dbReference type="PANTHER" id="PTHR33904:SF1">
    <property type="entry name" value="ESSENTIAL MCU REGULATOR, MITOCHONDRIAL"/>
    <property type="match status" value="1"/>
</dbReference>
<dbReference type="EMBL" id="CAKOFQ010006671">
    <property type="protein sequence ID" value="CAH1957491.1"/>
    <property type="molecule type" value="Genomic_DNA"/>
</dbReference>
<keyword evidence="10 14" id="KW-1133">Transmembrane helix</keyword>
<feature type="transmembrane region" description="Helical" evidence="14">
    <location>
        <begin position="41"/>
        <end position="61"/>
    </location>
</feature>
<evidence type="ECO:0000256" key="12">
    <source>
        <dbReference type="ARBA" id="ARBA00023128"/>
    </source>
</evidence>
<keyword evidence="13 14" id="KW-0472">Membrane</keyword>
<dbReference type="Proteomes" id="UP001152888">
    <property type="component" value="Unassembled WGS sequence"/>
</dbReference>
<evidence type="ECO:0000256" key="3">
    <source>
        <dbReference type="ARBA" id="ARBA00022180"/>
    </source>
</evidence>
<evidence type="ECO:0000256" key="14">
    <source>
        <dbReference type="RuleBase" id="RU369077"/>
    </source>
</evidence>
<evidence type="ECO:0000256" key="11">
    <source>
        <dbReference type="ARBA" id="ARBA00023065"/>
    </source>
</evidence>
<keyword evidence="16" id="KW-1185">Reference proteome</keyword>
<keyword evidence="5 14" id="KW-0109">Calcium transport</keyword>
<comment type="similarity">
    <text evidence="2 14">Belongs to the SMDT1/EMRE family.</text>
</comment>
<evidence type="ECO:0000256" key="5">
    <source>
        <dbReference type="ARBA" id="ARBA00022568"/>
    </source>
</evidence>
<comment type="caution">
    <text evidence="15">The sequence shown here is derived from an EMBL/GenBank/DDBJ whole genome shotgun (WGS) entry which is preliminary data.</text>
</comment>
<proteinExistence type="inferred from homology"/>
<dbReference type="OrthoDB" id="6740133at2759"/>
<dbReference type="GO" id="GO:0051560">
    <property type="term" value="P:mitochondrial calcium ion homeostasis"/>
    <property type="evidence" value="ECO:0007669"/>
    <property type="project" value="UniProtKB-UniRule"/>
</dbReference>
<keyword evidence="11 14" id="KW-0406">Ion transport</keyword>
<dbReference type="AlphaFoldDB" id="A0A9P0NY22"/>
<evidence type="ECO:0000256" key="4">
    <source>
        <dbReference type="ARBA" id="ARBA00022448"/>
    </source>
</evidence>
<keyword evidence="4 14" id="KW-0813">Transport</keyword>
<name>A0A9P0NY22_ACAOB</name>
<keyword evidence="7 14" id="KW-0999">Mitochondrion inner membrane</keyword>
<comment type="subunit">
    <text evidence="14">Component of the uniplex complex. Interacts (via the transmembrane region) with MCU (via the first transmembrane region); the interaction is direct.</text>
</comment>
<protein>
    <recommendedName>
        <fullName evidence="3 14">Essential MCU regulator, mitochondrial</fullName>
    </recommendedName>
    <alternativeName>
        <fullName evidence="14">Single-pass membrane protein with aspartate-rich tail 1, mitochondrial</fullName>
    </alternativeName>
</protein>
<evidence type="ECO:0000256" key="10">
    <source>
        <dbReference type="ARBA" id="ARBA00022989"/>
    </source>
</evidence>
<reference evidence="15" key="1">
    <citation type="submission" date="2022-03" db="EMBL/GenBank/DDBJ databases">
        <authorList>
            <person name="Sayadi A."/>
        </authorList>
    </citation>
    <scope>NUCLEOTIDE SEQUENCE</scope>
</reference>
<evidence type="ECO:0000313" key="15">
    <source>
        <dbReference type="EMBL" id="CAH1957491.1"/>
    </source>
</evidence>
<dbReference type="Pfam" id="PF10161">
    <property type="entry name" value="DDDD"/>
    <property type="match status" value="1"/>
</dbReference>
<sequence length="90" mass="10260">MHRLLVSSALLVRNSYNLLTQNRTKVFEKSGAIRDPPHQTFLALIKVFSVVIPGLTMGGYIGKNFAWFLDEYHLFSPADDDDRDDDDDDD</sequence>
<evidence type="ECO:0000256" key="2">
    <source>
        <dbReference type="ARBA" id="ARBA00008958"/>
    </source>
</evidence>
<keyword evidence="9 14" id="KW-0809">Transit peptide</keyword>
<accession>A0A9P0NY22</accession>
<dbReference type="GO" id="GO:1990246">
    <property type="term" value="C:uniplex complex"/>
    <property type="evidence" value="ECO:0007669"/>
    <property type="project" value="UniProtKB-UniRule"/>
</dbReference>
<keyword evidence="6 14" id="KW-0812">Transmembrane</keyword>
<organism evidence="15 16">
    <name type="scientific">Acanthoscelides obtectus</name>
    <name type="common">Bean weevil</name>
    <name type="synonym">Bruchus obtectus</name>
    <dbReference type="NCBI Taxonomy" id="200917"/>
    <lineage>
        <taxon>Eukaryota</taxon>
        <taxon>Metazoa</taxon>
        <taxon>Ecdysozoa</taxon>
        <taxon>Arthropoda</taxon>
        <taxon>Hexapoda</taxon>
        <taxon>Insecta</taxon>
        <taxon>Pterygota</taxon>
        <taxon>Neoptera</taxon>
        <taxon>Endopterygota</taxon>
        <taxon>Coleoptera</taxon>
        <taxon>Polyphaga</taxon>
        <taxon>Cucujiformia</taxon>
        <taxon>Chrysomeloidea</taxon>
        <taxon>Chrysomelidae</taxon>
        <taxon>Bruchinae</taxon>
        <taxon>Bruchini</taxon>
        <taxon>Acanthoscelides</taxon>
    </lineage>
</organism>